<sequence length="67" mass="7345">MPSSAIPTPSNLTQYLQTLLAFPRPFLRGELESVDKNLPSLVSVLRPVGAGECWHKHEANDGKTETV</sequence>
<dbReference type="OrthoDB" id="2306007at2759"/>
<evidence type="ECO:0000313" key="2">
    <source>
        <dbReference type="Proteomes" id="UP000187203"/>
    </source>
</evidence>
<dbReference type="PANTHER" id="PTHR37391:SF2">
    <property type="entry name" value="E3 UBIQUITIN-PROTEIN LIGASE"/>
    <property type="match status" value="1"/>
</dbReference>
<keyword evidence="2" id="KW-1185">Reference proteome</keyword>
<protein>
    <submittedName>
        <fullName evidence="1">Uncharacterized protein</fullName>
    </submittedName>
</protein>
<dbReference type="EMBL" id="AWUE01021414">
    <property type="protein sequence ID" value="OMO62321.1"/>
    <property type="molecule type" value="Genomic_DNA"/>
</dbReference>
<dbReference type="AlphaFoldDB" id="A0A1R3GWB7"/>
<name>A0A1R3GWB7_9ROSI</name>
<evidence type="ECO:0000313" key="1">
    <source>
        <dbReference type="EMBL" id="OMO62321.1"/>
    </source>
</evidence>
<gene>
    <name evidence="1" type="ORF">COLO4_33125</name>
</gene>
<accession>A0A1R3GWB7</accession>
<organism evidence="1 2">
    <name type="scientific">Corchorus olitorius</name>
    <dbReference type="NCBI Taxonomy" id="93759"/>
    <lineage>
        <taxon>Eukaryota</taxon>
        <taxon>Viridiplantae</taxon>
        <taxon>Streptophyta</taxon>
        <taxon>Embryophyta</taxon>
        <taxon>Tracheophyta</taxon>
        <taxon>Spermatophyta</taxon>
        <taxon>Magnoliopsida</taxon>
        <taxon>eudicotyledons</taxon>
        <taxon>Gunneridae</taxon>
        <taxon>Pentapetalae</taxon>
        <taxon>rosids</taxon>
        <taxon>malvids</taxon>
        <taxon>Malvales</taxon>
        <taxon>Malvaceae</taxon>
        <taxon>Grewioideae</taxon>
        <taxon>Apeibeae</taxon>
        <taxon>Corchorus</taxon>
    </lineage>
</organism>
<dbReference type="STRING" id="93759.A0A1R3GWB7"/>
<dbReference type="PANTHER" id="PTHR37391">
    <property type="entry name" value="E3 UBIQUITIN-PROTEIN LIGASE"/>
    <property type="match status" value="1"/>
</dbReference>
<reference evidence="2" key="1">
    <citation type="submission" date="2013-09" db="EMBL/GenBank/DDBJ databases">
        <title>Corchorus olitorius genome sequencing.</title>
        <authorList>
            <person name="Alam M."/>
            <person name="Haque M.S."/>
            <person name="Islam M.S."/>
            <person name="Emdad E.M."/>
            <person name="Islam M.M."/>
            <person name="Ahmed B."/>
            <person name="Halim A."/>
            <person name="Hossen Q.M.M."/>
            <person name="Hossain M.Z."/>
            <person name="Ahmed R."/>
            <person name="Khan M.M."/>
            <person name="Islam R."/>
            <person name="Rashid M.M."/>
            <person name="Khan S.A."/>
            <person name="Rahman M.S."/>
            <person name="Alam M."/>
            <person name="Yahiya A.S."/>
            <person name="Khan M.S."/>
            <person name="Azam M.S."/>
            <person name="Haque T."/>
            <person name="Lashkar M.Z.H."/>
            <person name="Akhand A.I."/>
            <person name="Morshed G."/>
            <person name="Roy S."/>
            <person name="Uddin K.S."/>
            <person name="Rabeya T."/>
            <person name="Hossain A.S."/>
            <person name="Chowdhury A."/>
            <person name="Snigdha A.R."/>
            <person name="Mortoza M.S."/>
            <person name="Matin S.A."/>
            <person name="Hoque S.M.E."/>
            <person name="Islam M.K."/>
            <person name="Roy D.K."/>
            <person name="Haider R."/>
            <person name="Moosa M.M."/>
            <person name="Elias S.M."/>
            <person name="Hasan A.M."/>
            <person name="Jahan S."/>
            <person name="Shafiuddin M."/>
            <person name="Mahmood N."/>
            <person name="Shommy N.S."/>
        </authorList>
    </citation>
    <scope>NUCLEOTIDE SEQUENCE [LARGE SCALE GENOMIC DNA]</scope>
    <source>
        <strain evidence="2">cv. O-4</strain>
    </source>
</reference>
<dbReference type="Proteomes" id="UP000187203">
    <property type="component" value="Unassembled WGS sequence"/>
</dbReference>
<comment type="caution">
    <text evidence="1">The sequence shown here is derived from an EMBL/GenBank/DDBJ whole genome shotgun (WGS) entry which is preliminary data.</text>
</comment>
<proteinExistence type="predicted"/>